<evidence type="ECO:0000313" key="1">
    <source>
        <dbReference type="EMBL" id="CAG6469767.1"/>
    </source>
</evidence>
<dbReference type="AlphaFoldDB" id="A0A8D8FEJ7"/>
<protein>
    <submittedName>
        <fullName evidence="1">(northern house mosquito) hypothetical protein</fullName>
    </submittedName>
</protein>
<reference evidence="1" key="1">
    <citation type="submission" date="2021-05" db="EMBL/GenBank/DDBJ databases">
        <authorList>
            <person name="Alioto T."/>
            <person name="Alioto T."/>
            <person name="Gomez Garrido J."/>
        </authorList>
    </citation>
    <scope>NUCLEOTIDE SEQUENCE</scope>
</reference>
<sequence length="513" mass="58766">MRELSGQFGVDLLAEAHLLAQRERFGHERKYAVAILRFFEQGVQFLDKYFQPRMVHRNAPFACGVPFGRLGHGVAHPVLDVTGVAALFFAVALPEPVRLGWPIRIVALQLGIRLDDDLGELDLVVNLDGHALADLRTHHVVANRAADQILVVFLQRNLIAHLAQDVLTRGAILQNLTDDVGSNVEIFDESSLAGRALLPRRIEHTNVLQQNSRLTSHRLLVFINVHRNGTSVDHVHFLRPTRIGTLDLYRRCVLLRVLVISQEFLFVRNMLLGGFQLLLEGPRNLNRTRNLTRFCLKTGSLRHDLPSLGQRQSVHLQQFALRRLVPQTKHKLIPQRLLQVLPKVTSLGQLPQRPQKLFGRLKRPRIALLPAHKLEHRLNLRRVRTVVILQQLHNLVESPRQRLGRGQRVRHDVVRFRSHVVQQDGQPARVRNVKQLEGHFQPVHPAGPLHFGRVERFDVERGLQRSVRRLGPARGHTRVLIVRSGVVRVFQLRQKGHLSRSFWRRNSPLENLD</sequence>
<proteinExistence type="predicted"/>
<accession>A0A8D8FEJ7</accession>
<dbReference type="EMBL" id="HBUE01063797">
    <property type="protein sequence ID" value="CAG6469767.1"/>
    <property type="molecule type" value="Transcribed_RNA"/>
</dbReference>
<name>A0A8D8FEJ7_CULPI</name>
<organism evidence="1">
    <name type="scientific">Culex pipiens</name>
    <name type="common">House mosquito</name>
    <dbReference type="NCBI Taxonomy" id="7175"/>
    <lineage>
        <taxon>Eukaryota</taxon>
        <taxon>Metazoa</taxon>
        <taxon>Ecdysozoa</taxon>
        <taxon>Arthropoda</taxon>
        <taxon>Hexapoda</taxon>
        <taxon>Insecta</taxon>
        <taxon>Pterygota</taxon>
        <taxon>Neoptera</taxon>
        <taxon>Endopterygota</taxon>
        <taxon>Diptera</taxon>
        <taxon>Nematocera</taxon>
        <taxon>Culicoidea</taxon>
        <taxon>Culicidae</taxon>
        <taxon>Culicinae</taxon>
        <taxon>Culicini</taxon>
        <taxon>Culex</taxon>
        <taxon>Culex</taxon>
    </lineage>
</organism>